<name>A0A897N8L9_9EURY</name>
<dbReference type="Proteomes" id="UP000662973">
    <property type="component" value="Chromosome"/>
</dbReference>
<evidence type="ECO:0000313" key="2">
    <source>
        <dbReference type="EMBL" id="QSG09037.1"/>
    </source>
</evidence>
<feature type="transmembrane region" description="Helical" evidence="1">
    <location>
        <begin position="197"/>
        <end position="216"/>
    </location>
</feature>
<evidence type="ECO:0000256" key="1">
    <source>
        <dbReference type="SAM" id="Phobius"/>
    </source>
</evidence>
<keyword evidence="1" id="KW-0812">Transmembrane</keyword>
<keyword evidence="3" id="KW-1185">Reference proteome</keyword>
<feature type="transmembrane region" description="Helical" evidence="1">
    <location>
        <begin position="434"/>
        <end position="451"/>
    </location>
</feature>
<dbReference type="RefSeq" id="WP_229109033.1">
    <property type="nucleotide sequence ID" value="NZ_CP064788.1"/>
</dbReference>
<feature type="transmembrane region" description="Helical" evidence="1">
    <location>
        <begin position="124"/>
        <end position="148"/>
    </location>
</feature>
<feature type="transmembrane region" description="Helical" evidence="1">
    <location>
        <begin position="304"/>
        <end position="324"/>
    </location>
</feature>
<dbReference type="GeneID" id="68852269"/>
<gene>
    <name evidence="2" type="ORF">HSR122_1646</name>
</gene>
<feature type="transmembrane region" description="Helical" evidence="1">
    <location>
        <begin position="47"/>
        <end position="67"/>
    </location>
</feature>
<proteinExistence type="predicted"/>
<dbReference type="KEGG" id="hds:HSR122_1646"/>
<dbReference type="AlphaFoldDB" id="A0A897N8L9"/>
<reference evidence="2 3" key="1">
    <citation type="submission" date="2020-11" db="EMBL/GenBank/DDBJ databases">
        <title>Carbohydrate-dependent, anaerobic sulfur respiration: A novel catabolism in halophilic archaea.</title>
        <authorList>
            <person name="Sorokin D.Y."/>
            <person name="Messina E."/>
            <person name="Smedile F."/>
            <person name="La Cono V."/>
            <person name="Hallsworth J.E."/>
            <person name="Yakimov M.M."/>
        </authorList>
    </citation>
    <scope>NUCLEOTIDE SEQUENCE [LARGE SCALE GENOMIC DNA]</scope>
    <source>
        <strain evidence="2 3">HSR12-2</strain>
    </source>
</reference>
<sequence>MGRRRCHRRYGRVAGLLGLAVVATGSVAAHGAALGGGGREAVAVPTWLFLVTGGAAIGASFLLASLVTDRALIAAVHEWRRRAPVPGASRLGSVLSLVGVVGLLWVFVVGVVGPQRGASNAAVLLVWVGWWAGFTMSTYLVGSVWPALNPWRTVADSLSSLDRLYPDRLGAWPSVVGLLALIWIEVVSPVAGDPRTLAAVVAGYTAVTLSGAIAYGPDRWFETVDPIARVFRYYGRLAPLAREGGSIRLRLPGTALAETRLVDGFDEVGFVIALVWATTYDGFVATPAWESAVAPIVEAGVPPLVLYLVVLVAGYLLFVGVYLLGTRYSRQLAGTYLSTATLARRFAPPLLAIAAGYHLAHYLEYFLSLAPSLIATAATPLALRETVPVLALPGWFDAVALASVLLGHVLAIWTAHAVAFDSFPGRLQAIRSQYPYTVVMVLYTISSLFIVSQPTIEPPFL</sequence>
<evidence type="ECO:0000313" key="3">
    <source>
        <dbReference type="Proteomes" id="UP000662973"/>
    </source>
</evidence>
<keyword evidence="1" id="KW-0472">Membrane</keyword>
<protein>
    <submittedName>
        <fullName evidence="2">Putative membrane protein</fullName>
    </submittedName>
</protein>
<feature type="transmembrane region" description="Helical" evidence="1">
    <location>
        <begin position="268"/>
        <end position="289"/>
    </location>
</feature>
<feature type="transmembrane region" description="Helical" evidence="1">
    <location>
        <begin position="365"/>
        <end position="383"/>
    </location>
</feature>
<feature type="transmembrane region" description="Helical" evidence="1">
    <location>
        <begin position="169"/>
        <end position="191"/>
    </location>
</feature>
<feature type="transmembrane region" description="Helical" evidence="1">
    <location>
        <begin position="395"/>
        <end position="414"/>
    </location>
</feature>
<feature type="transmembrane region" description="Helical" evidence="1">
    <location>
        <begin position="88"/>
        <end position="112"/>
    </location>
</feature>
<accession>A0A897N8L9</accession>
<organism evidence="2 3">
    <name type="scientific">Halapricum desulfuricans</name>
    <dbReference type="NCBI Taxonomy" id="2841257"/>
    <lineage>
        <taxon>Archaea</taxon>
        <taxon>Methanobacteriati</taxon>
        <taxon>Methanobacteriota</taxon>
        <taxon>Stenosarchaea group</taxon>
        <taxon>Halobacteria</taxon>
        <taxon>Halobacteriales</taxon>
        <taxon>Haloarculaceae</taxon>
        <taxon>Halapricum</taxon>
    </lineage>
</organism>
<keyword evidence="1" id="KW-1133">Transmembrane helix</keyword>
<dbReference type="EMBL" id="CP064788">
    <property type="protein sequence ID" value="QSG09037.1"/>
    <property type="molecule type" value="Genomic_DNA"/>
</dbReference>